<dbReference type="AlphaFoldDB" id="A0AAV1SPV3"/>
<proteinExistence type="predicted"/>
<protein>
    <submittedName>
        <fullName evidence="1">Uncharacterized protein</fullName>
    </submittedName>
</protein>
<organism evidence="1 2">
    <name type="scientific">Dovyalis caffra</name>
    <dbReference type="NCBI Taxonomy" id="77055"/>
    <lineage>
        <taxon>Eukaryota</taxon>
        <taxon>Viridiplantae</taxon>
        <taxon>Streptophyta</taxon>
        <taxon>Embryophyta</taxon>
        <taxon>Tracheophyta</taxon>
        <taxon>Spermatophyta</taxon>
        <taxon>Magnoliopsida</taxon>
        <taxon>eudicotyledons</taxon>
        <taxon>Gunneridae</taxon>
        <taxon>Pentapetalae</taxon>
        <taxon>rosids</taxon>
        <taxon>fabids</taxon>
        <taxon>Malpighiales</taxon>
        <taxon>Salicaceae</taxon>
        <taxon>Flacourtieae</taxon>
        <taxon>Dovyalis</taxon>
    </lineage>
</organism>
<gene>
    <name evidence="1" type="ORF">DCAF_LOCUS25886</name>
</gene>
<sequence>MHNDVLRDTIPPGVFDLTTTCPSYNMHTIIDGPSLIIHGTIDDLSHKLYLYTKIVEIFTIRINGNGENQMATRKELYAKSLNIT</sequence>
<evidence type="ECO:0000313" key="2">
    <source>
        <dbReference type="Proteomes" id="UP001314170"/>
    </source>
</evidence>
<keyword evidence="2" id="KW-1185">Reference proteome</keyword>
<reference evidence="1 2" key="1">
    <citation type="submission" date="2024-01" db="EMBL/GenBank/DDBJ databases">
        <authorList>
            <person name="Waweru B."/>
        </authorList>
    </citation>
    <scope>NUCLEOTIDE SEQUENCE [LARGE SCALE GENOMIC DNA]</scope>
</reference>
<accession>A0AAV1SPV3</accession>
<name>A0AAV1SPV3_9ROSI</name>
<evidence type="ECO:0000313" key="1">
    <source>
        <dbReference type="EMBL" id="CAK7355626.1"/>
    </source>
</evidence>
<dbReference type="Proteomes" id="UP001314170">
    <property type="component" value="Unassembled WGS sequence"/>
</dbReference>
<comment type="caution">
    <text evidence="1">The sequence shown here is derived from an EMBL/GenBank/DDBJ whole genome shotgun (WGS) entry which is preliminary data.</text>
</comment>
<dbReference type="EMBL" id="CAWUPB010001195">
    <property type="protein sequence ID" value="CAK7355626.1"/>
    <property type="molecule type" value="Genomic_DNA"/>
</dbReference>